<dbReference type="EMBL" id="CM042037">
    <property type="protein sequence ID" value="KAI3741426.1"/>
    <property type="molecule type" value="Genomic_DNA"/>
</dbReference>
<name>A0ACB9D4L9_9ASTR</name>
<proteinExistence type="predicted"/>
<sequence length="302" mass="34532">MEKVKLFATWSSPFAKRVVWALKLKGMEYEIVYEDRTNLSPQLLMYNPVYKKAPVLVHNEVPICDSLVILEYIDEIWKDATPFLPRDPLPKANERFWAKFGDEQVLPAFYGCYKKQGKDQEEAKETTLAHLKRVEQLLNEKKFLSGESFGFLDLAFGWLADSSHPLEVVTGLKLLDEDSFPNLCIWRDNFLKIPAINESWPDQETLTIKLQKSKGSNENNRNETSSFAEANIGDEGFTLCYHFPNLPGNKQVLSSSDQAARVYKNSSFSPPPPLRSTSIFYHNATSFPRVSIQQQTLIDSQP</sequence>
<evidence type="ECO:0000313" key="1">
    <source>
        <dbReference type="EMBL" id="KAI3741426.1"/>
    </source>
</evidence>
<reference evidence="1 2" key="2">
    <citation type="journal article" date="2022" name="Mol. Ecol. Resour.">
        <title>The genomes of chicory, endive, great burdock and yacon provide insights into Asteraceae paleo-polyploidization history and plant inulin production.</title>
        <authorList>
            <person name="Fan W."/>
            <person name="Wang S."/>
            <person name="Wang H."/>
            <person name="Wang A."/>
            <person name="Jiang F."/>
            <person name="Liu H."/>
            <person name="Zhao H."/>
            <person name="Xu D."/>
            <person name="Zhang Y."/>
        </authorList>
    </citation>
    <scope>NUCLEOTIDE SEQUENCE [LARGE SCALE GENOMIC DNA]</scope>
    <source>
        <strain evidence="2">cv. Yunnan</strain>
        <tissue evidence="1">Leaves</tissue>
    </source>
</reference>
<comment type="caution">
    <text evidence="1">The sequence shown here is derived from an EMBL/GenBank/DDBJ whole genome shotgun (WGS) entry which is preliminary data.</text>
</comment>
<keyword evidence="2" id="KW-1185">Reference proteome</keyword>
<reference evidence="2" key="1">
    <citation type="journal article" date="2022" name="Mol. Ecol. Resour.">
        <title>The genomes of chicory, endive, great burdock and yacon provide insights into Asteraceae palaeo-polyploidization history and plant inulin production.</title>
        <authorList>
            <person name="Fan W."/>
            <person name="Wang S."/>
            <person name="Wang H."/>
            <person name="Wang A."/>
            <person name="Jiang F."/>
            <person name="Liu H."/>
            <person name="Zhao H."/>
            <person name="Xu D."/>
            <person name="Zhang Y."/>
        </authorList>
    </citation>
    <scope>NUCLEOTIDE SEQUENCE [LARGE SCALE GENOMIC DNA]</scope>
    <source>
        <strain evidence="2">cv. Yunnan</strain>
    </source>
</reference>
<evidence type="ECO:0000313" key="2">
    <source>
        <dbReference type="Proteomes" id="UP001056120"/>
    </source>
</evidence>
<protein>
    <submittedName>
        <fullName evidence="1">Uncharacterized protein</fullName>
    </submittedName>
</protein>
<accession>A0ACB9D4L9</accession>
<organism evidence="1 2">
    <name type="scientific">Smallanthus sonchifolius</name>
    <dbReference type="NCBI Taxonomy" id="185202"/>
    <lineage>
        <taxon>Eukaryota</taxon>
        <taxon>Viridiplantae</taxon>
        <taxon>Streptophyta</taxon>
        <taxon>Embryophyta</taxon>
        <taxon>Tracheophyta</taxon>
        <taxon>Spermatophyta</taxon>
        <taxon>Magnoliopsida</taxon>
        <taxon>eudicotyledons</taxon>
        <taxon>Gunneridae</taxon>
        <taxon>Pentapetalae</taxon>
        <taxon>asterids</taxon>
        <taxon>campanulids</taxon>
        <taxon>Asterales</taxon>
        <taxon>Asteraceae</taxon>
        <taxon>Asteroideae</taxon>
        <taxon>Heliantheae alliance</taxon>
        <taxon>Millerieae</taxon>
        <taxon>Smallanthus</taxon>
    </lineage>
</organism>
<dbReference type="Proteomes" id="UP001056120">
    <property type="component" value="Linkage Group LG20"/>
</dbReference>
<gene>
    <name evidence="1" type="ORF">L1987_59098</name>
</gene>